<dbReference type="VEuPathDB" id="ToxoDB:TGFOU_290740A"/>
<dbReference type="AlphaFoldDB" id="A0A086L9W3"/>
<sequence length="86" mass="10009">MFWLERSEGRCEFLLLSARSWRSPRFSKVPAARDLLSVQKQFHSSLSSLLQTQAEDAHSLPSFSPRFRKQRQNCTHRSLGIFSCTH</sequence>
<gene>
    <name evidence="1" type="ORF">TGFOU_290740A</name>
</gene>
<accession>A0A086L9W3</accession>
<dbReference type="EMBL" id="AEYH02000888">
    <property type="protein sequence ID" value="KFG53431.1"/>
    <property type="molecule type" value="Genomic_DNA"/>
</dbReference>
<name>A0A086L9W3_TOXGO</name>
<reference evidence="1 2" key="1">
    <citation type="submission" date="2014-07" db="EMBL/GenBank/DDBJ databases">
        <authorList>
            <person name="Sibley D."/>
            <person name="Venepally P."/>
            <person name="Karamycheva S."/>
            <person name="Hadjithomas M."/>
            <person name="Khan A."/>
            <person name="Brunk B."/>
            <person name="Roos D."/>
            <person name="Caler E."/>
            <person name="Lorenzi H."/>
        </authorList>
    </citation>
    <scope>NUCLEOTIDE SEQUENCE [LARGE SCALE GENOMIC DNA]</scope>
    <source>
        <strain evidence="1 2">FOU</strain>
    </source>
</reference>
<evidence type="ECO:0000313" key="2">
    <source>
        <dbReference type="Proteomes" id="UP000028838"/>
    </source>
</evidence>
<comment type="caution">
    <text evidence="1">The sequence shown here is derived from an EMBL/GenBank/DDBJ whole genome shotgun (WGS) entry which is preliminary data.</text>
</comment>
<organism evidence="1 2">
    <name type="scientific">Toxoplasma gondii FOU</name>
    <dbReference type="NCBI Taxonomy" id="943167"/>
    <lineage>
        <taxon>Eukaryota</taxon>
        <taxon>Sar</taxon>
        <taxon>Alveolata</taxon>
        <taxon>Apicomplexa</taxon>
        <taxon>Conoidasida</taxon>
        <taxon>Coccidia</taxon>
        <taxon>Eucoccidiorida</taxon>
        <taxon>Eimeriorina</taxon>
        <taxon>Sarcocystidae</taxon>
        <taxon>Toxoplasma</taxon>
    </lineage>
</organism>
<proteinExistence type="predicted"/>
<dbReference type="Proteomes" id="UP000028838">
    <property type="component" value="Unassembled WGS sequence"/>
</dbReference>
<evidence type="ECO:0000313" key="1">
    <source>
        <dbReference type="EMBL" id="KFG53431.1"/>
    </source>
</evidence>
<protein>
    <submittedName>
        <fullName evidence="1">Uncharacterized protein</fullName>
    </submittedName>
</protein>
<feature type="non-terminal residue" evidence="1">
    <location>
        <position position="86"/>
    </location>
</feature>